<organism evidence="11 12">
    <name type="scientific">Poecilia formosa</name>
    <name type="common">Amazon molly</name>
    <name type="synonym">Limia formosa</name>
    <dbReference type="NCBI Taxonomy" id="48698"/>
    <lineage>
        <taxon>Eukaryota</taxon>
        <taxon>Metazoa</taxon>
        <taxon>Chordata</taxon>
        <taxon>Craniata</taxon>
        <taxon>Vertebrata</taxon>
        <taxon>Euteleostomi</taxon>
        <taxon>Actinopterygii</taxon>
        <taxon>Neopterygii</taxon>
        <taxon>Teleostei</taxon>
        <taxon>Neoteleostei</taxon>
        <taxon>Acanthomorphata</taxon>
        <taxon>Ovalentaria</taxon>
        <taxon>Atherinomorphae</taxon>
        <taxon>Cyprinodontiformes</taxon>
        <taxon>Poeciliidae</taxon>
        <taxon>Poeciliinae</taxon>
        <taxon>Poecilia</taxon>
    </lineage>
</organism>
<dbReference type="InterPro" id="IPR007128">
    <property type="entry name" value="PMF1/Nnf1"/>
</dbReference>
<dbReference type="Proteomes" id="UP000028760">
    <property type="component" value="Unassembled WGS sequence"/>
</dbReference>
<keyword evidence="3" id="KW-0158">Chromosome</keyword>
<dbReference type="Pfam" id="PF03980">
    <property type="entry name" value="Nnf1"/>
    <property type="match status" value="1"/>
</dbReference>
<feature type="compositionally biased region" description="Basic and acidic residues" evidence="10">
    <location>
        <begin position="20"/>
        <end position="35"/>
    </location>
</feature>
<evidence type="ECO:0000256" key="9">
    <source>
        <dbReference type="ARBA" id="ARBA00023328"/>
    </source>
</evidence>
<evidence type="ECO:0000256" key="4">
    <source>
        <dbReference type="ARBA" id="ARBA00022618"/>
    </source>
</evidence>
<dbReference type="GO" id="GO:0000444">
    <property type="term" value="C:MIS12/MIND type complex"/>
    <property type="evidence" value="ECO:0007669"/>
    <property type="project" value="InterPro"/>
</dbReference>
<keyword evidence="8" id="KW-0131">Cell cycle</keyword>
<dbReference type="GO" id="GO:0007059">
    <property type="term" value="P:chromosome segregation"/>
    <property type="evidence" value="ECO:0007669"/>
    <property type="project" value="TreeGrafter"/>
</dbReference>
<comment type="subcellular location">
    <subcellularLocation>
        <location evidence="2">Chromosome</location>
        <location evidence="2">Centromere</location>
        <location evidence="2">Kinetochore</location>
    </subcellularLocation>
    <subcellularLocation>
        <location evidence="1">Nucleus</location>
    </subcellularLocation>
</comment>
<evidence type="ECO:0000256" key="5">
    <source>
        <dbReference type="ARBA" id="ARBA00022776"/>
    </source>
</evidence>
<evidence type="ECO:0000313" key="11">
    <source>
        <dbReference type="Ensembl" id="ENSPFOP00000008350.2"/>
    </source>
</evidence>
<evidence type="ECO:0000256" key="2">
    <source>
        <dbReference type="ARBA" id="ARBA00004629"/>
    </source>
</evidence>
<dbReference type="GO" id="GO:0051301">
    <property type="term" value="P:cell division"/>
    <property type="evidence" value="ECO:0007669"/>
    <property type="project" value="UniProtKB-KW"/>
</dbReference>
<protein>
    <submittedName>
        <fullName evidence="11">Si:dkey-6i22.5</fullName>
    </submittedName>
</protein>
<evidence type="ECO:0000256" key="1">
    <source>
        <dbReference type="ARBA" id="ARBA00004123"/>
    </source>
</evidence>
<reference evidence="11" key="3">
    <citation type="submission" date="2025-09" db="UniProtKB">
        <authorList>
            <consortium name="Ensembl"/>
        </authorList>
    </citation>
    <scope>IDENTIFICATION</scope>
</reference>
<reference evidence="12" key="1">
    <citation type="submission" date="2013-10" db="EMBL/GenBank/DDBJ databases">
        <authorList>
            <person name="Schartl M."/>
            <person name="Warren W."/>
        </authorList>
    </citation>
    <scope>NUCLEOTIDE SEQUENCE [LARGE SCALE GENOMIC DNA]</scope>
    <source>
        <strain evidence="12">female</strain>
    </source>
</reference>
<keyword evidence="4" id="KW-0132">Cell division</keyword>
<dbReference type="GO" id="GO:0005634">
    <property type="term" value="C:nucleus"/>
    <property type="evidence" value="ECO:0007669"/>
    <property type="project" value="UniProtKB-SubCell"/>
</dbReference>
<sequence>QKRKQSQLKMEDQGGSGQNEDEKQKESDSTEKRTDAAATEDEPGRKAAEETAARYNRLKLFDKVIQKSLNKFIEHASFKVFASTFRPLYKKNVKRMEEIHKHFTEMLQKSIQEDIMKLMEEGKFESKFNELDKLENKAKDNPDPAWRPSGVPEQDICSFLMPYYQKQEAYMKLELKRIQAENAALAERVQAGRESIAQTEHRISTSVDEWKLCHLQATVSEFERLASSLCPAHVFDE</sequence>
<feature type="region of interest" description="Disordered" evidence="10">
    <location>
        <begin position="1"/>
        <end position="49"/>
    </location>
</feature>
<keyword evidence="12" id="KW-1185">Reference proteome</keyword>
<evidence type="ECO:0000256" key="3">
    <source>
        <dbReference type="ARBA" id="ARBA00022454"/>
    </source>
</evidence>
<dbReference type="STRING" id="48698.ENSPFOP00000008350"/>
<name>A0A087XRE7_POEFO</name>
<dbReference type="Ensembl" id="ENSPFOT00000008362.2">
    <property type="protein sequence ID" value="ENSPFOP00000008350.2"/>
    <property type="gene ID" value="ENSPFOG00000008389.2"/>
</dbReference>
<evidence type="ECO:0000256" key="6">
    <source>
        <dbReference type="ARBA" id="ARBA00022838"/>
    </source>
</evidence>
<dbReference type="EMBL" id="AYCK01011048">
    <property type="status" value="NOT_ANNOTATED_CDS"/>
    <property type="molecule type" value="Genomic_DNA"/>
</dbReference>
<evidence type="ECO:0000313" key="12">
    <source>
        <dbReference type="Proteomes" id="UP000028760"/>
    </source>
</evidence>
<dbReference type="OMA" id="IHLAHLM"/>
<keyword evidence="5" id="KW-0498">Mitosis</keyword>
<keyword evidence="6" id="KW-0995">Kinetochore</keyword>
<evidence type="ECO:0000256" key="8">
    <source>
        <dbReference type="ARBA" id="ARBA00023306"/>
    </source>
</evidence>
<reference evidence="11" key="2">
    <citation type="submission" date="2025-08" db="UniProtKB">
        <authorList>
            <consortium name="Ensembl"/>
        </authorList>
    </citation>
    <scope>IDENTIFICATION</scope>
</reference>
<proteinExistence type="predicted"/>
<dbReference type="PANTHER" id="PTHR15459">
    <property type="entry name" value="POLYAMINE-MODULATED FACTOR 1"/>
    <property type="match status" value="1"/>
</dbReference>
<evidence type="ECO:0000256" key="7">
    <source>
        <dbReference type="ARBA" id="ARBA00023242"/>
    </source>
</evidence>
<dbReference type="AlphaFoldDB" id="A0A087XRE7"/>
<dbReference type="GeneTree" id="ENSGT00940000162656"/>
<accession>A0A087XRE7</accession>
<keyword evidence="7" id="KW-0539">Nucleus</keyword>
<evidence type="ECO:0000256" key="10">
    <source>
        <dbReference type="SAM" id="MobiDB-lite"/>
    </source>
</evidence>
<dbReference type="eggNOG" id="ENOG502S3AR">
    <property type="taxonomic scope" value="Eukaryota"/>
</dbReference>
<keyword evidence="9" id="KW-0137">Centromere</keyword>
<dbReference type="PANTHER" id="PTHR15459:SF3">
    <property type="entry name" value="POLYAMINE-MODULATED FACTOR 1"/>
    <property type="match status" value="1"/>
</dbReference>